<accession>A0A1E5XHJ9</accession>
<dbReference type="Pfam" id="PF04120">
    <property type="entry name" value="Iron_permease"/>
    <property type="match status" value="1"/>
</dbReference>
<dbReference type="AlphaFoldDB" id="A0A1E5XHJ9"/>
<keyword evidence="3" id="KW-1185">Reference proteome</keyword>
<dbReference type="Proteomes" id="UP000095463">
    <property type="component" value="Unassembled WGS sequence"/>
</dbReference>
<feature type="transmembrane region" description="Helical" evidence="1">
    <location>
        <begin position="17"/>
        <end position="37"/>
    </location>
</feature>
<evidence type="ECO:0000313" key="2">
    <source>
        <dbReference type="EMBL" id="OEO28081.1"/>
    </source>
</evidence>
<organism evidence="2 3">
    <name type="scientific">Devosia insulae DS-56</name>
    <dbReference type="NCBI Taxonomy" id="1116389"/>
    <lineage>
        <taxon>Bacteria</taxon>
        <taxon>Pseudomonadati</taxon>
        <taxon>Pseudomonadota</taxon>
        <taxon>Alphaproteobacteria</taxon>
        <taxon>Hyphomicrobiales</taxon>
        <taxon>Devosiaceae</taxon>
        <taxon>Devosia</taxon>
    </lineage>
</organism>
<name>A0A1E5XHJ9_9HYPH</name>
<protein>
    <submittedName>
        <fullName evidence="2">Uncharacterized protein</fullName>
    </submittedName>
</protein>
<reference evidence="2 3" key="1">
    <citation type="journal article" date="2015" name="Genome Announc.">
        <title>Genome Assemblies of Three Soil-Associated Devosia species: D. insulae, D. limi, and D. soli.</title>
        <authorList>
            <person name="Hassan Y.I."/>
            <person name="Lepp D."/>
            <person name="Zhou T."/>
        </authorList>
    </citation>
    <scope>NUCLEOTIDE SEQUENCE [LARGE SCALE GENOMIC DNA]</scope>
    <source>
        <strain evidence="2 3">DS-56</strain>
    </source>
</reference>
<dbReference type="EMBL" id="LAJE02000401">
    <property type="protein sequence ID" value="OEO28081.1"/>
    <property type="molecule type" value="Genomic_DNA"/>
</dbReference>
<feature type="transmembrane region" description="Helical" evidence="1">
    <location>
        <begin position="43"/>
        <end position="65"/>
    </location>
</feature>
<evidence type="ECO:0000313" key="3">
    <source>
        <dbReference type="Proteomes" id="UP000095463"/>
    </source>
</evidence>
<comment type="caution">
    <text evidence="2">The sequence shown here is derived from an EMBL/GenBank/DDBJ whole genome shotgun (WGS) entry which is preliminary data.</text>
</comment>
<evidence type="ECO:0000256" key="1">
    <source>
        <dbReference type="SAM" id="Phobius"/>
    </source>
</evidence>
<dbReference type="GO" id="GO:0055085">
    <property type="term" value="P:transmembrane transport"/>
    <property type="evidence" value="ECO:0007669"/>
    <property type="project" value="InterPro"/>
</dbReference>
<gene>
    <name evidence="2" type="ORF">VW23_006550</name>
</gene>
<sequence length="126" mass="13472">MSGIIYRFADFLSDSRGFIATFLALAAGIGIGAATQFNEGFMFAFNIFLSVAAIVISGVILVAGARSEAALHVKLDYLIEHSEATNKVVGLEHLDAREIEQERKRVEAEAAEAVEDAIEEAGLAGR</sequence>
<keyword evidence="1" id="KW-0472">Membrane</keyword>
<keyword evidence="1" id="KW-1133">Transmembrane helix</keyword>
<dbReference type="InterPro" id="IPR007251">
    <property type="entry name" value="Iron_permease_Fet4"/>
</dbReference>
<proteinExistence type="predicted"/>
<keyword evidence="1" id="KW-0812">Transmembrane</keyword>